<dbReference type="AlphaFoldDB" id="A0A1W1VX27"/>
<comment type="function">
    <text evidence="9">Part of the twin-arginine translocation (Tat) system that transports large folded proteins containing a characteristic twin-arginine motif in their signal peptide across membranes. TatA could form the protein-conducting channel of the Tat system.</text>
</comment>
<evidence type="ECO:0000313" key="11">
    <source>
        <dbReference type="Proteomes" id="UP000192569"/>
    </source>
</evidence>
<dbReference type="NCBIfam" id="TIGR01411">
    <property type="entry name" value="tatAE"/>
    <property type="match status" value="1"/>
</dbReference>
<evidence type="ECO:0000256" key="8">
    <source>
        <dbReference type="ARBA" id="ARBA00023136"/>
    </source>
</evidence>
<gene>
    <name evidence="9" type="primary">tatA</name>
    <name evidence="10" type="ORF">SAMN00808754_1911</name>
</gene>
<dbReference type="EMBL" id="LT838272">
    <property type="protein sequence ID" value="SMB97661.1"/>
    <property type="molecule type" value="Genomic_DNA"/>
</dbReference>
<evidence type="ECO:0000313" key="10">
    <source>
        <dbReference type="EMBL" id="SMB97661.1"/>
    </source>
</evidence>
<dbReference type="InterPro" id="IPR003369">
    <property type="entry name" value="TatA/B/E"/>
</dbReference>
<keyword evidence="3 9" id="KW-1003">Cell membrane</keyword>
<dbReference type="RefSeq" id="WP_084667105.1">
    <property type="nucleotide sequence ID" value="NZ_LT838272.1"/>
</dbReference>
<evidence type="ECO:0000256" key="5">
    <source>
        <dbReference type="ARBA" id="ARBA00022927"/>
    </source>
</evidence>
<evidence type="ECO:0000256" key="3">
    <source>
        <dbReference type="ARBA" id="ARBA00022475"/>
    </source>
</evidence>
<dbReference type="Pfam" id="PF02416">
    <property type="entry name" value="TatA_B_E"/>
    <property type="match status" value="1"/>
</dbReference>
<comment type="subunit">
    <text evidence="9">Forms a complex with TatC.</text>
</comment>
<comment type="similarity">
    <text evidence="9">Belongs to the TatA/E family.</text>
</comment>
<evidence type="ECO:0000256" key="1">
    <source>
        <dbReference type="ARBA" id="ARBA00004162"/>
    </source>
</evidence>
<proteinExistence type="inferred from homology"/>
<evidence type="ECO:0000256" key="4">
    <source>
        <dbReference type="ARBA" id="ARBA00022692"/>
    </source>
</evidence>
<evidence type="ECO:0000256" key="7">
    <source>
        <dbReference type="ARBA" id="ARBA00023010"/>
    </source>
</evidence>
<evidence type="ECO:0000256" key="6">
    <source>
        <dbReference type="ARBA" id="ARBA00022989"/>
    </source>
</evidence>
<dbReference type="NCBIfam" id="NF011430">
    <property type="entry name" value="PRK14861.1"/>
    <property type="match status" value="1"/>
</dbReference>
<keyword evidence="2 9" id="KW-0813">Transport</keyword>
<dbReference type="PANTHER" id="PTHR42982">
    <property type="entry name" value="SEC-INDEPENDENT PROTEIN TRANSLOCASE PROTEIN TATA"/>
    <property type="match status" value="1"/>
</dbReference>
<evidence type="ECO:0000256" key="2">
    <source>
        <dbReference type="ARBA" id="ARBA00022448"/>
    </source>
</evidence>
<comment type="subcellular location">
    <subcellularLocation>
        <location evidence="1 9">Cell membrane</location>
        <topology evidence="1 9">Single-pass membrane protein</topology>
    </subcellularLocation>
</comment>
<accession>A0A1W1VX27</accession>
<dbReference type="GO" id="GO:0008320">
    <property type="term" value="F:protein transmembrane transporter activity"/>
    <property type="evidence" value="ECO:0007669"/>
    <property type="project" value="UniProtKB-UniRule"/>
</dbReference>
<keyword evidence="6 9" id="KW-1133">Transmembrane helix</keyword>
<organism evidence="10 11">
    <name type="scientific">Thermanaeromonas toyohensis ToBE</name>
    <dbReference type="NCBI Taxonomy" id="698762"/>
    <lineage>
        <taxon>Bacteria</taxon>
        <taxon>Bacillati</taxon>
        <taxon>Bacillota</taxon>
        <taxon>Clostridia</taxon>
        <taxon>Neomoorellales</taxon>
        <taxon>Neomoorellaceae</taxon>
        <taxon>Thermanaeromonas</taxon>
    </lineage>
</organism>
<dbReference type="Gene3D" id="1.20.5.3310">
    <property type="match status" value="1"/>
</dbReference>
<dbReference type="InterPro" id="IPR006312">
    <property type="entry name" value="TatA/E"/>
</dbReference>
<dbReference type="HAMAP" id="MF_00236">
    <property type="entry name" value="TatA_E"/>
    <property type="match status" value="1"/>
</dbReference>
<reference evidence="10 11" key="1">
    <citation type="submission" date="2017-04" db="EMBL/GenBank/DDBJ databases">
        <authorList>
            <person name="Afonso C.L."/>
            <person name="Miller P.J."/>
            <person name="Scott M.A."/>
            <person name="Spackman E."/>
            <person name="Goraichik I."/>
            <person name="Dimitrov K.M."/>
            <person name="Suarez D.L."/>
            <person name="Swayne D.E."/>
        </authorList>
    </citation>
    <scope>NUCLEOTIDE SEQUENCE [LARGE SCALE GENOMIC DNA]</scope>
    <source>
        <strain evidence="10 11">ToBE</strain>
    </source>
</reference>
<name>A0A1W1VX27_9FIRM</name>
<protein>
    <recommendedName>
        <fullName evidence="9">Sec-independent protein translocase protein TatA</fullName>
    </recommendedName>
</protein>
<dbReference type="PANTHER" id="PTHR42982:SF1">
    <property type="entry name" value="SEC-INDEPENDENT PROTEIN TRANSLOCASE PROTEIN TATA"/>
    <property type="match status" value="1"/>
</dbReference>
<dbReference type="STRING" id="698762.SAMN00808754_1911"/>
<dbReference type="Proteomes" id="UP000192569">
    <property type="component" value="Chromosome I"/>
</dbReference>
<keyword evidence="5 9" id="KW-0653">Protein transport</keyword>
<keyword evidence="8 9" id="KW-0472">Membrane</keyword>
<evidence type="ECO:0000256" key="9">
    <source>
        <dbReference type="HAMAP-Rule" id="MF_00236"/>
    </source>
</evidence>
<keyword evidence="11" id="KW-1185">Reference proteome</keyword>
<keyword evidence="4 9" id="KW-0812">Transmembrane</keyword>
<dbReference type="GO" id="GO:0043953">
    <property type="term" value="P:protein transport by the Tat complex"/>
    <property type="evidence" value="ECO:0007669"/>
    <property type="project" value="UniProtKB-UniRule"/>
</dbReference>
<sequence length="73" mass="7829">MFDIGFPELMLILTLVLIFYGPGKLPEIARSLGRAISEFKKAASNLASEIDTATDKERVASADAQGSDSVKGR</sequence>
<dbReference type="GO" id="GO:0033281">
    <property type="term" value="C:TAT protein transport complex"/>
    <property type="evidence" value="ECO:0007669"/>
    <property type="project" value="UniProtKB-UniRule"/>
</dbReference>
<dbReference type="OrthoDB" id="9800908at2"/>
<dbReference type="PRINTS" id="PR01506">
    <property type="entry name" value="TATBPROTEIN"/>
</dbReference>
<keyword evidence="7 9" id="KW-0811">Translocation</keyword>